<dbReference type="OrthoDB" id="27073at2759"/>
<dbReference type="Gene3D" id="3.30.230.130">
    <property type="entry name" value="Cullin, Chain C, Domain 2"/>
    <property type="match status" value="1"/>
</dbReference>
<proteinExistence type="inferred from homology"/>
<gene>
    <name evidence="3" type="ORF">AW171_hschr21129</name>
</gene>
<name>A0A120K1E7_9SACH</name>
<keyword evidence="4" id="KW-1185">Reference proteome</keyword>
<evidence type="ECO:0000259" key="2">
    <source>
        <dbReference type="PROSITE" id="PS50069"/>
    </source>
</evidence>
<sequence length="767" mass="88981">MSDSKLVDLNQNFLTLLAQFNDLTDSFFYFYKPERVKLFENGQRPLNSYRASFYGALKALFNCRAYEVSPLGSNVDNGRNRKPTYRLMPRRTIHKKIWEVGLNKINDTVGRLLDVDKLGTMDGDLPNIEEQFIINLDEMENTITILCTVYESVNNCYPTMIPQYPKIRSVEHFFAQYALHRYQELCEKYDSNLFGQLLDFLVSRIQRCILIKDELSLLVDDKAIEHKLLPIYSKYKAGNLPFIYKKTLVLELKLGDGVGLSQQFTKKYLEVINYYQDFSDTKYIKRLRRLLFVTKKVLSNECRQLSDYLCQEILKATLLNEVNLKPLLKTNINHANISSLWLIIYGCLRNGTVDMCRGGFSVAFDDVSDNKFWSIIKQLLETCINRPYEQEIKLLIWDSLRKRFHGDLHLVEFLASTLDSYVKKFMEHVKSLASLNTKWMESKFYEKSINDMKSILKVIDAMNLLSTFIPYYYEKYWFRRLILYANEYKKCVDENVVLIEQEISDMAGSSIVLALTMMDVINGIKKNGITLEMNNIDTVSVAVPRSAVPEVFLEYDVNVKTLPKSLQSIWDEINVTRNFLHSASVVQPQFALHHLEIETPFMLSNNAKLIVDVTMVQACILEQFNEDEEIKIDDLASLYGIDKAELTVAMESFVGVGMVKKVGIAYSLNYDYNPNSGVNVSGKKRIPYTISRPTQKEHSRDTSWIIELLRAAIIRTLKYEQKFMTFDELRDQVSTQLGGVSVAEFKLAVDKCSDYYTKEKDMYKFVW</sequence>
<feature type="domain" description="Cullin family profile" evidence="2">
    <location>
        <begin position="409"/>
        <end position="654"/>
    </location>
</feature>
<accession>A0A120K1E7</accession>
<comment type="similarity">
    <text evidence="1">Belongs to the cullin family.</text>
</comment>
<dbReference type="STRING" id="45286.A0A120K1E7"/>
<evidence type="ECO:0000256" key="1">
    <source>
        <dbReference type="PROSITE-ProRule" id="PRU00330"/>
    </source>
</evidence>
<reference evidence="3 4" key="1">
    <citation type="submission" date="2016-01" db="EMBL/GenBank/DDBJ databases">
        <title>Genome sequence of the yeast Holleya sinecauda.</title>
        <authorList>
            <person name="Dietrich F.S."/>
        </authorList>
    </citation>
    <scope>NUCLEOTIDE SEQUENCE [LARGE SCALE GENOMIC DNA]</scope>
    <source>
        <strain evidence="3 4">ATCC 58844</strain>
    </source>
</reference>
<dbReference type="Proteomes" id="UP000243052">
    <property type="component" value="Chromosome ii"/>
</dbReference>
<dbReference type="InterPro" id="IPR016158">
    <property type="entry name" value="Cullin_homology"/>
</dbReference>
<evidence type="ECO:0000313" key="3">
    <source>
        <dbReference type="EMBL" id="AMD19305.1"/>
    </source>
</evidence>
<dbReference type="RefSeq" id="XP_017986301.1">
    <property type="nucleotide sequence ID" value="XM_018130812.1"/>
</dbReference>
<dbReference type="InterPro" id="IPR036317">
    <property type="entry name" value="Cullin_homology_sf"/>
</dbReference>
<dbReference type="EMBL" id="CP014242">
    <property type="protein sequence ID" value="AMD19305.1"/>
    <property type="molecule type" value="Genomic_DNA"/>
</dbReference>
<dbReference type="PROSITE" id="PS50069">
    <property type="entry name" value="CULLIN_2"/>
    <property type="match status" value="1"/>
</dbReference>
<dbReference type="SUPFAM" id="SSF75632">
    <property type="entry name" value="Cullin homology domain"/>
    <property type="match status" value="1"/>
</dbReference>
<protein>
    <submittedName>
        <fullName evidence="3">HBR404Wp</fullName>
    </submittedName>
</protein>
<dbReference type="AlphaFoldDB" id="A0A120K1E7"/>
<dbReference type="GeneID" id="28721583"/>
<evidence type="ECO:0000313" key="4">
    <source>
        <dbReference type="Proteomes" id="UP000243052"/>
    </source>
</evidence>
<organism evidence="3 4">
    <name type="scientific">Eremothecium sinecaudum</name>
    <dbReference type="NCBI Taxonomy" id="45286"/>
    <lineage>
        <taxon>Eukaryota</taxon>
        <taxon>Fungi</taxon>
        <taxon>Dikarya</taxon>
        <taxon>Ascomycota</taxon>
        <taxon>Saccharomycotina</taxon>
        <taxon>Saccharomycetes</taxon>
        <taxon>Saccharomycetales</taxon>
        <taxon>Saccharomycetaceae</taxon>
        <taxon>Eremothecium</taxon>
    </lineage>
</organism>